<dbReference type="AlphaFoldDB" id="A0A6H5J5C3"/>
<feature type="region of interest" description="Disordered" evidence="1">
    <location>
        <begin position="14"/>
        <end position="52"/>
    </location>
</feature>
<accession>A0A6H5J5C3</accession>
<feature type="compositionally biased region" description="Basic and acidic residues" evidence="1">
    <location>
        <begin position="35"/>
        <end position="52"/>
    </location>
</feature>
<protein>
    <submittedName>
        <fullName evidence="2">Uncharacterized protein</fullName>
    </submittedName>
</protein>
<evidence type="ECO:0000256" key="1">
    <source>
        <dbReference type="SAM" id="MobiDB-lite"/>
    </source>
</evidence>
<feature type="non-terminal residue" evidence="2">
    <location>
        <position position="52"/>
    </location>
</feature>
<proteinExistence type="predicted"/>
<evidence type="ECO:0000313" key="3">
    <source>
        <dbReference type="Proteomes" id="UP000479190"/>
    </source>
</evidence>
<sequence length="52" mass="5891">MDISQNAVAISSYARNEILAHDTTARSEWPTKSPSAEHERRPTSCQRTHEHS</sequence>
<organism evidence="2 3">
    <name type="scientific">Trichogramma brassicae</name>
    <dbReference type="NCBI Taxonomy" id="86971"/>
    <lineage>
        <taxon>Eukaryota</taxon>
        <taxon>Metazoa</taxon>
        <taxon>Ecdysozoa</taxon>
        <taxon>Arthropoda</taxon>
        <taxon>Hexapoda</taxon>
        <taxon>Insecta</taxon>
        <taxon>Pterygota</taxon>
        <taxon>Neoptera</taxon>
        <taxon>Endopterygota</taxon>
        <taxon>Hymenoptera</taxon>
        <taxon>Apocrita</taxon>
        <taxon>Proctotrupomorpha</taxon>
        <taxon>Chalcidoidea</taxon>
        <taxon>Trichogrammatidae</taxon>
        <taxon>Trichogramma</taxon>
    </lineage>
</organism>
<evidence type="ECO:0000313" key="2">
    <source>
        <dbReference type="EMBL" id="CAB0043359.1"/>
    </source>
</evidence>
<reference evidence="2 3" key="1">
    <citation type="submission" date="2020-02" db="EMBL/GenBank/DDBJ databases">
        <authorList>
            <person name="Ferguson B K."/>
        </authorList>
    </citation>
    <scope>NUCLEOTIDE SEQUENCE [LARGE SCALE GENOMIC DNA]</scope>
</reference>
<dbReference type="EMBL" id="CADCXV010001314">
    <property type="protein sequence ID" value="CAB0043359.1"/>
    <property type="molecule type" value="Genomic_DNA"/>
</dbReference>
<keyword evidence="3" id="KW-1185">Reference proteome</keyword>
<dbReference type="Proteomes" id="UP000479190">
    <property type="component" value="Unassembled WGS sequence"/>
</dbReference>
<gene>
    <name evidence="2" type="ORF">TBRA_LOCUS14947</name>
</gene>
<name>A0A6H5J5C3_9HYME</name>